<comment type="subunit">
    <text evidence="10">Homodimer. Interacts with FtsZ.</text>
</comment>
<reference evidence="12 13" key="1">
    <citation type="submission" date="2016-10" db="EMBL/GenBank/DDBJ databases">
        <authorList>
            <person name="de Groot N.N."/>
        </authorList>
    </citation>
    <scope>NUCLEOTIDE SEQUENCE [LARGE SCALE GENOMIC DNA]</scope>
    <source>
        <strain evidence="12 13">DSM 19706</strain>
    </source>
</reference>
<evidence type="ECO:0000256" key="7">
    <source>
        <dbReference type="ARBA" id="ARBA00023210"/>
    </source>
</evidence>
<accession>A0A1I0HFL1</accession>
<evidence type="ECO:0000256" key="5">
    <source>
        <dbReference type="ARBA" id="ARBA00022618"/>
    </source>
</evidence>
<dbReference type="Gene3D" id="3.30.160.880">
    <property type="entry name" value="Cell division protein ZapA protomer, N-terminal domain"/>
    <property type="match status" value="1"/>
</dbReference>
<evidence type="ECO:0000256" key="8">
    <source>
        <dbReference type="ARBA" id="ARBA00023306"/>
    </source>
</evidence>
<evidence type="ECO:0000256" key="6">
    <source>
        <dbReference type="ARBA" id="ARBA00023054"/>
    </source>
</evidence>
<name>A0A1I0HFL1_THASX</name>
<evidence type="ECO:0000313" key="13">
    <source>
        <dbReference type="Proteomes" id="UP000199308"/>
    </source>
</evidence>
<keyword evidence="8" id="KW-0131">Cell cycle</keyword>
<gene>
    <name evidence="12" type="ORF">SAMN05660429_02786</name>
</gene>
<dbReference type="GO" id="GO:0032153">
    <property type="term" value="C:cell division site"/>
    <property type="evidence" value="ECO:0007669"/>
    <property type="project" value="TreeGrafter"/>
</dbReference>
<comment type="similarity">
    <text evidence="2">Belongs to the ZapA family. Type 1 subfamily.</text>
</comment>
<proteinExistence type="inferred from homology"/>
<keyword evidence="13" id="KW-1185">Reference proteome</keyword>
<dbReference type="InterPro" id="IPR036192">
    <property type="entry name" value="Cell_div_ZapA-like_sf"/>
</dbReference>
<comment type="function">
    <text evidence="9">Activator of cell division through the inhibition of FtsZ GTPase activity, therefore promoting FtsZ assembly into bundles of protofilaments necessary for the formation of the division Z ring. It is recruited early at mid-cell but it is not essential for cell division.</text>
</comment>
<dbReference type="InterPro" id="IPR042233">
    <property type="entry name" value="Cell_div_ZapA_N"/>
</dbReference>
<evidence type="ECO:0000256" key="2">
    <source>
        <dbReference type="ARBA" id="ARBA00010074"/>
    </source>
</evidence>
<dbReference type="Gene3D" id="1.20.5.50">
    <property type="match status" value="1"/>
</dbReference>
<dbReference type="GO" id="GO:0030428">
    <property type="term" value="C:cell septum"/>
    <property type="evidence" value="ECO:0007669"/>
    <property type="project" value="TreeGrafter"/>
</dbReference>
<evidence type="ECO:0000256" key="3">
    <source>
        <dbReference type="ARBA" id="ARBA00015195"/>
    </source>
</evidence>
<dbReference type="PANTHER" id="PTHR34981">
    <property type="entry name" value="CELL DIVISION PROTEIN ZAPA"/>
    <property type="match status" value="1"/>
</dbReference>
<evidence type="ECO:0000313" key="12">
    <source>
        <dbReference type="EMBL" id="SET82637.1"/>
    </source>
</evidence>
<keyword evidence="5 12" id="KW-0132">Cell division</keyword>
<comment type="subcellular location">
    <subcellularLocation>
        <location evidence="1">Cytoplasm</location>
    </subcellularLocation>
</comment>
<dbReference type="GO" id="GO:0005829">
    <property type="term" value="C:cytosol"/>
    <property type="evidence" value="ECO:0007669"/>
    <property type="project" value="TreeGrafter"/>
</dbReference>
<dbReference type="Pfam" id="PF05164">
    <property type="entry name" value="ZapA"/>
    <property type="match status" value="1"/>
</dbReference>
<dbReference type="Proteomes" id="UP000199308">
    <property type="component" value="Unassembled WGS sequence"/>
</dbReference>
<keyword evidence="4" id="KW-0963">Cytoplasm</keyword>
<dbReference type="InterPro" id="IPR007838">
    <property type="entry name" value="Cell_div_ZapA-like"/>
</dbReference>
<evidence type="ECO:0000256" key="1">
    <source>
        <dbReference type="ARBA" id="ARBA00004496"/>
    </source>
</evidence>
<protein>
    <recommendedName>
        <fullName evidence="3">Cell division protein ZapA</fullName>
    </recommendedName>
    <alternativeName>
        <fullName evidence="11">Z ring-associated protein ZapA</fullName>
    </alternativeName>
</protein>
<dbReference type="RefSeq" id="WP_093331775.1">
    <property type="nucleotide sequence ID" value="NZ_AP027363.1"/>
</dbReference>
<sequence>MDNRSVEIQLANRKMKVACPLGQESALLNAAELVNEQFKKQQSLAAINATEQAALMVALNLANELHEVKQQLVAEQKTNQNKIALLQATIENALNQKTGS</sequence>
<dbReference type="GO" id="GO:0000921">
    <property type="term" value="P:septin ring assembly"/>
    <property type="evidence" value="ECO:0007669"/>
    <property type="project" value="TreeGrafter"/>
</dbReference>
<evidence type="ECO:0000256" key="9">
    <source>
        <dbReference type="ARBA" id="ARBA00024910"/>
    </source>
</evidence>
<evidence type="ECO:0000256" key="4">
    <source>
        <dbReference type="ARBA" id="ARBA00022490"/>
    </source>
</evidence>
<keyword evidence="6" id="KW-0175">Coiled coil</keyword>
<organism evidence="12 13">
    <name type="scientific">Thalassotalea agarivorans</name>
    <name type="common">Thalassomonas agarivorans</name>
    <dbReference type="NCBI Taxonomy" id="349064"/>
    <lineage>
        <taxon>Bacteria</taxon>
        <taxon>Pseudomonadati</taxon>
        <taxon>Pseudomonadota</taxon>
        <taxon>Gammaproteobacteria</taxon>
        <taxon>Alteromonadales</taxon>
        <taxon>Colwelliaceae</taxon>
        <taxon>Thalassotalea</taxon>
    </lineage>
</organism>
<evidence type="ECO:0000256" key="11">
    <source>
        <dbReference type="ARBA" id="ARBA00033158"/>
    </source>
</evidence>
<dbReference type="OrthoDB" id="5772359at2"/>
<dbReference type="EMBL" id="FOHK01000016">
    <property type="protein sequence ID" value="SET82637.1"/>
    <property type="molecule type" value="Genomic_DNA"/>
</dbReference>
<dbReference type="GO" id="GO:0043093">
    <property type="term" value="P:FtsZ-dependent cytokinesis"/>
    <property type="evidence" value="ECO:0007669"/>
    <property type="project" value="TreeGrafter"/>
</dbReference>
<dbReference type="SUPFAM" id="SSF102829">
    <property type="entry name" value="Cell division protein ZapA-like"/>
    <property type="match status" value="1"/>
</dbReference>
<dbReference type="STRING" id="349064.SAMN05660429_02786"/>
<dbReference type="AlphaFoldDB" id="A0A1I0HFL1"/>
<evidence type="ECO:0000256" key="10">
    <source>
        <dbReference type="ARBA" id="ARBA00026068"/>
    </source>
</evidence>
<dbReference type="GO" id="GO:0000917">
    <property type="term" value="P:division septum assembly"/>
    <property type="evidence" value="ECO:0007669"/>
    <property type="project" value="UniProtKB-KW"/>
</dbReference>
<dbReference type="PANTHER" id="PTHR34981:SF1">
    <property type="entry name" value="CELL DIVISION PROTEIN ZAPA"/>
    <property type="match status" value="1"/>
</dbReference>
<keyword evidence="7" id="KW-0717">Septation</keyword>